<keyword evidence="2" id="KW-0378">Hydrolase</keyword>
<feature type="non-terminal residue" evidence="2">
    <location>
        <position position="1"/>
    </location>
</feature>
<organism evidence="2 3">
    <name type="scientific">candidate division WOR-3 bacterium</name>
    <dbReference type="NCBI Taxonomy" id="2052148"/>
    <lineage>
        <taxon>Bacteria</taxon>
        <taxon>Bacteria division WOR-3</taxon>
    </lineage>
</organism>
<dbReference type="SUPFAM" id="SSF52540">
    <property type="entry name" value="P-loop containing nucleoside triphosphate hydrolases"/>
    <property type="match status" value="1"/>
</dbReference>
<keyword evidence="2" id="KW-0067">ATP-binding</keyword>
<dbReference type="AlphaFoldDB" id="A0A9D5QCQ0"/>
<evidence type="ECO:0000313" key="2">
    <source>
        <dbReference type="EMBL" id="MBD3364918.1"/>
    </source>
</evidence>
<dbReference type="PROSITE" id="PS51199">
    <property type="entry name" value="SF4_HELICASE"/>
    <property type="match status" value="1"/>
</dbReference>
<keyword evidence="2" id="KW-0347">Helicase</keyword>
<dbReference type="Gene3D" id="3.40.50.300">
    <property type="entry name" value="P-loop containing nucleotide triphosphate hydrolases"/>
    <property type="match status" value="1"/>
</dbReference>
<dbReference type="Pfam" id="PF03796">
    <property type="entry name" value="DnaB_C"/>
    <property type="match status" value="1"/>
</dbReference>
<evidence type="ECO:0000259" key="1">
    <source>
        <dbReference type="PROSITE" id="PS51199"/>
    </source>
</evidence>
<feature type="domain" description="SF4 helicase" evidence="1">
    <location>
        <begin position="1"/>
        <end position="119"/>
    </location>
</feature>
<dbReference type="PANTHER" id="PTHR30153">
    <property type="entry name" value="REPLICATIVE DNA HELICASE DNAB"/>
    <property type="match status" value="1"/>
</dbReference>
<dbReference type="GO" id="GO:0003678">
    <property type="term" value="F:DNA helicase activity"/>
    <property type="evidence" value="ECO:0007669"/>
    <property type="project" value="InterPro"/>
</dbReference>
<dbReference type="InterPro" id="IPR007694">
    <property type="entry name" value="DNA_helicase_DnaB-like_C"/>
</dbReference>
<sequence>AGQRNRQQEITEISRSLKALAKEINAPVVALSQLSRRPEMREDKRPQLADLRESGSIEQDADLVLLIHRPGFYKPAEEEDQSGSPTKVIIAKQRNGPTGEVDLVFLKPIMRFESYVGREDDVEPEEVDETEEIDL</sequence>
<dbReference type="Proteomes" id="UP000630660">
    <property type="component" value="Unassembled WGS sequence"/>
</dbReference>
<gene>
    <name evidence="2" type="ORF">GF359_06860</name>
</gene>
<dbReference type="GO" id="GO:0006260">
    <property type="term" value="P:DNA replication"/>
    <property type="evidence" value="ECO:0007669"/>
    <property type="project" value="InterPro"/>
</dbReference>
<keyword evidence="2" id="KW-0547">Nucleotide-binding</keyword>
<dbReference type="GO" id="GO:0005829">
    <property type="term" value="C:cytosol"/>
    <property type="evidence" value="ECO:0007669"/>
    <property type="project" value="TreeGrafter"/>
</dbReference>
<protein>
    <submittedName>
        <fullName evidence="2">Replicative DNA helicase</fullName>
    </submittedName>
</protein>
<dbReference type="EMBL" id="WJKJ01000231">
    <property type="protein sequence ID" value="MBD3364918.1"/>
    <property type="molecule type" value="Genomic_DNA"/>
</dbReference>
<dbReference type="PANTHER" id="PTHR30153:SF2">
    <property type="entry name" value="REPLICATIVE DNA HELICASE"/>
    <property type="match status" value="1"/>
</dbReference>
<name>A0A9D5QCQ0_UNCW3</name>
<accession>A0A9D5QCQ0</accession>
<reference evidence="2" key="1">
    <citation type="submission" date="2019-11" db="EMBL/GenBank/DDBJ databases">
        <title>Microbial mats filling the niche in hypersaline microbial mats.</title>
        <authorList>
            <person name="Wong H.L."/>
            <person name="Macleod F.I."/>
            <person name="White R.A. III"/>
            <person name="Burns B.P."/>
        </authorList>
    </citation>
    <scope>NUCLEOTIDE SEQUENCE</scope>
    <source>
        <strain evidence="2">Bin_327</strain>
    </source>
</reference>
<evidence type="ECO:0000313" key="3">
    <source>
        <dbReference type="Proteomes" id="UP000630660"/>
    </source>
</evidence>
<dbReference type="GO" id="GO:0005524">
    <property type="term" value="F:ATP binding"/>
    <property type="evidence" value="ECO:0007669"/>
    <property type="project" value="InterPro"/>
</dbReference>
<proteinExistence type="predicted"/>
<dbReference type="InterPro" id="IPR027417">
    <property type="entry name" value="P-loop_NTPase"/>
</dbReference>
<comment type="caution">
    <text evidence="2">The sequence shown here is derived from an EMBL/GenBank/DDBJ whole genome shotgun (WGS) entry which is preliminary data.</text>
</comment>